<dbReference type="Proteomes" id="UP000327157">
    <property type="component" value="Chromosome 11"/>
</dbReference>
<accession>A0A5N5FQJ1</accession>
<feature type="region of interest" description="Disordered" evidence="1">
    <location>
        <begin position="113"/>
        <end position="133"/>
    </location>
</feature>
<organism evidence="2 3">
    <name type="scientific">Pyrus ussuriensis x Pyrus communis</name>
    <dbReference type="NCBI Taxonomy" id="2448454"/>
    <lineage>
        <taxon>Eukaryota</taxon>
        <taxon>Viridiplantae</taxon>
        <taxon>Streptophyta</taxon>
        <taxon>Embryophyta</taxon>
        <taxon>Tracheophyta</taxon>
        <taxon>Spermatophyta</taxon>
        <taxon>Magnoliopsida</taxon>
        <taxon>eudicotyledons</taxon>
        <taxon>Gunneridae</taxon>
        <taxon>Pentapetalae</taxon>
        <taxon>rosids</taxon>
        <taxon>fabids</taxon>
        <taxon>Rosales</taxon>
        <taxon>Rosaceae</taxon>
        <taxon>Amygdaloideae</taxon>
        <taxon>Maleae</taxon>
        <taxon>Pyrus</taxon>
    </lineage>
</organism>
<proteinExistence type="predicted"/>
<evidence type="ECO:0000313" key="3">
    <source>
        <dbReference type="Proteomes" id="UP000327157"/>
    </source>
</evidence>
<dbReference type="AlphaFoldDB" id="A0A5N5FQJ1"/>
<protein>
    <submittedName>
        <fullName evidence="2">Uncharacterized protein</fullName>
    </submittedName>
</protein>
<feature type="region of interest" description="Disordered" evidence="1">
    <location>
        <begin position="1"/>
        <end position="26"/>
    </location>
</feature>
<keyword evidence="3" id="KW-1185">Reference proteome</keyword>
<dbReference type="EMBL" id="SMOL01000559">
    <property type="protein sequence ID" value="KAB2605177.1"/>
    <property type="molecule type" value="Genomic_DNA"/>
</dbReference>
<feature type="compositionally biased region" description="Basic and acidic residues" evidence="1">
    <location>
        <begin position="113"/>
        <end position="126"/>
    </location>
</feature>
<dbReference type="PANTHER" id="PTHR35686">
    <property type="entry name" value="KINETOCHORE PROTEIN"/>
    <property type="match status" value="1"/>
</dbReference>
<dbReference type="OrthoDB" id="1914453at2759"/>
<gene>
    <name evidence="2" type="ORF">D8674_004894</name>
</gene>
<sequence>MRCFQTIPDSDRSSSDEEESDRDFPNCAAIGGSIKKKEELPLSPRLEVLIGANAYACSLADEVSSDEEFQRDDVHCTGSEKEDESYTWSAASKEAEALMRLNEKALCSSSKSDYSKVNKSSKESKSKGKPRFSFHFTTHKDEPSCISIAKNEQDVSFEVQQVPDMLNTIEPITEEYLDFEFIHYIQGEEENQLEIVPIEVNELGHGSIEQSMAELLYGLQDKTTMLREISKMYHRKRCKTVQPSMKMVSSLGDRVIDSESSPEHLGSGSPSDSEAEDQILKLDKLEVKRQTLVDRFQEALSDRTLVAVPKPLRRTNLHGCENSFKVLGCKADSLPLLLWKQRDGMLIIIS</sequence>
<dbReference type="PANTHER" id="PTHR35686:SF1">
    <property type="entry name" value="KINETOCHORE PROTEIN"/>
    <property type="match status" value="1"/>
</dbReference>
<evidence type="ECO:0000256" key="1">
    <source>
        <dbReference type="SAM" id="MobiDB-lite"/>
    </source>
</evidence>
<reference evidence="3" key="2">
    <citation type="submission" date="2019-10" db="EMBL/GenBank/DDBJ databases">
        <title>A de novo genome assembly of a pear dwarfing rootstock.</title>
        <authorList>
            <person name="Wang F."/>
            <person name="Wang J."/>
            <person name="Li S."/>
            <person name="Zhang Y."/>
            <person name="Fang M."/>
            <person name="Ma L."/>
            <person name="Zhao Y."/>
            <person name="Jiang S."/>
        </authorList>
    </citation>
    <scope>NUCLEOTIDE SEQUENCE [LARGE SCALE GENOMIC DNA]</scope>
</reference>
<comment type="caution">
    <text evidence="2">The sequence shown here is derived from an EMBL/GenBank/DDBJ whole genome shotgun (WGS) entry which is preliminary data.</text>
</comment>
<evidence type="ECO:0000313" key="2">
    <source>
        <dbReference type="EMBL" id="KAB2605177.1"/>
    </source>
</evidence>
<feature type="region of interest" description="Disordered" evidence="1">
    <location>
        <begin position="257"/>
        <end position="276"/>
    </location>
</feature>
<name>A0A5N5FQJ1_9ROSA</name>
<reference evidence="2 3" key="1">
    <citation type="submission" date="2019-09" db="EMBL/GenBank/DDBJ databases">
        <authorList>
            <person name="Ou C."/>
        </authorList>
    </citation>
    <scope>NUCLEOTIDE SEQUENCE [LARGE SCALE GENOMIC DNA]</scope>
    <source>
        <strain evidence="2">S2</strain>
        <tissue evidence="2">Leaf</tissue>
    </source>
</reference>
<reference evidence="2 3" key="3">
    <citation type="submission" date="2019-11" db="EMBL/GenBank/DDBJ databases">
        <title>A de novo genome assembly of a pear dwarfing rootstock.</title>
        <authorList>
            <person name="Wang F."/>
            <person name="Wang J."/>
            <person name="Li S."/>
            <person name="Zhang Y."/>
            <person name="Fang M."/>
            <person name="Ma L."/>
            <person name="Zhao Y."/>
            <person name="Jiang S."/>
        </authorList>
    </citation>
    <scope>NUCLEOTIDE SEQUENCE [LARGE SCALE GENOMIC DNA]</scope>
    <source>
        <strain evidence="2">S2</strain>
        <tissue evidence="2">Leaf</tissue>
    </source>
</reference>